<keyword evidence="3" id="KW-1185">Reference proteome</keyword>
<dbReference type="STRING" id="1184251.TCELL_1224"/>
<evidence type="ECO:0000313" key="2">
    <source>
        <dbReference type="EMBL" id="AFK51647.1"/>
    </source>
</evidence>
<accession>I3TFV9</accession>
<sequence>MNGVSEVFATVIMTGVLLALLSIVLGYSYLTGFGNVYRAEYIYYRQVLLNMATNMYYVLNGGDYVVTYPKSTMALGYRQSGYVRVYVNSSTSPVLELPCYSVTAASYSTYTQSSRYLYGNGSLVVDDPRLLPSVREFYENGSARIELDTCRLYASVQATFDRLGSFYYFNVVVVVLNPVLAPGRGFAEVYASSSSTYWYSNVYNLTVVVKSPALSSPATLGPRDIYSQYTGGPVTVSLTVVNVTVVMG</sequence>
<dbReference type="HOGENOM" id="CLU_1109480_0_0_2"/>
<name>I3TFV9_THEC1</name>
<gene>
    <name evidence="2" type="ordered locus">TCELL_1224</name>
</gene>
<reference evidence="2 3" key="1">
    <citation type="journal article" date="2012" name="J. Bacteriol.">
        <title>Complete genome sequence of the hyperthermophilic cellulolytic Crenarchaeon 'Thermogladius cellulolyticus' 1633.</title>
        <authorList>
            <person name="Mardanov A.V."/>
            <person name="Kochetkova T.V."/>
            <person name="Beletsky A.V."/>
            <person name="Bonch-Osmolovskaya E.A."/>
            <person name="Ravin N.V."/>
            <person name="Skryabin K.G."/>
        </authorList>
    </citation>
    <scope>NUCLEOTIDE SEQUENCE [LARGE SCALE GENOMIC DNA]</scope>
    <source>
        <strain evidence="3">DSM 22663 / VKM B-2946 / 1633</strain>
    </source>
</reference>
<dbReference type="eggNOG" id="arCOG08836">
    <property type="taxonomic scope" value="Archaea"/>
</dbReference>
<dbReference type="RefSeq" id="WP_014737897.1">
    <property type="nucleotide sequence ID" value="NC_017954.1"/>
</dbReference>
<feature type="transmembrane region" description="Helical" evidence="1">
    <location>
        <begin position="7"/>
        <end position="30"/>
    </location>
</feature>
<keyword evidence="1" id="KW-0472">Membrane</keyword>
<evidence type="ECO:0008006" key="4">
    <source>
        <dbReference type="Google" id="ProtNLM"/>
    </source>
</evidence>
<organism evidence="2 3">
    <name type="scientific">Thermogladius calderae (strain DSM 22663 / VKM B-2946 / 1633)</name>
    <dbReference type="NCBI Taxonomy" id="1184251"/>
    <lineage>
        <taxon>Archaea</taxon>
        <taxon>Thermoproteota</taxon>
        <taxon>Thermoprotei</taxon>
        <taxon>Desulfurococcales</taxon>
        <taxon>Desulfurococcaceae</taxon>
        <taxon>Thermogladius</taxon>
    </lineage>
</organism>
<dbReference type="AlphaFoldDB" id="I3TFV9"/>
<dbReference type="InParanoid" id="I3TFV9"/>
<dbReference type="GeneID" id="13013543"/>
<proteinExistence type="predicted"/>
<keyword evidence="1" id="KW-1133">Transmembrane helix</keyword>
<dbReference type="KEGG" id="thg:TCELL_1224"/>
<dbReference type="OrthoDB" id="18742at2157"/>
<evidence type="ECO:0000313" key="3">
    <source>
        <dbReference type="Proteomes" id="UP000005270"/>
    </source>
</evidence>
<protein>
    <recommendedName>
        <fullName evidence="4">Flagellin</fullName>
    </recommendedName>
</protein>
<dbReference type="EMBL" id="CP003531">
    <property type="protein sequence ID" value="AFK51647.1"/>
    <property type="molecule type" value="Genomic_DNA"/>
</dbReference>
<keyword evidence="1" id="KW-0812">Transmembrane</keyword>
<evidence type="ECO:0000256" key="1">
    <source>
        <dbReference type="SAM" id="Phobius"/>
    </source>
</evidence>
<dbReference type="Proteomes" id="UP000005270">
    <property type="component" value="Chromosome"/>
</dbReference>